<evidence type="ECO:0000313" key="3">
    <source>
        <dbReference type="Proteomes" id="UP000299102"/>
    </source>
</evidence>
<comment type="caution">
    <text evidence="2">The sequence shown here is derived from an EMBL/GenBank/DDBJ whole genome shotgun (WGS) entry which is preliminary data.</text>
</comment>
<feature type="compositionally biased region" description="Polar residues" evidence="1">
    <location>
        <begin position="97"/>
        <end position="120"/>
    </location>
</feature>
<keyword evidence="3" id="KW-1185">Reference proteome</keyword>
<accession>A0A4C1T7W2</accession>
<feature type="compositionally biased region" description="Polar residues" evidence="1">
    <location>
        <begin position="127"/>
        <end position="148"/>
    </location>
</feature>
<proteinExistence type="predicted"/>
<name>A0A4C1T7W2_EUMVA</name>
<sequence>MPIQLDKILGDIANEKVLHPNYQGATKKGIDDAWSRVGKNSHLSGVAKKYEQEKQESSAWKLFSLMDQIHKKEEPKLMLKRDEEYEMLEVQEEEDNGQPNQSGESASEAESPTKLHVSNTSDKEDTTLTNLRLASKQHPTNNAQSGRSAGSMHGVEVGKTIQLPDSLKRKLSGRSKLITKANLKANQQNTPQSSNNASTSAKIYLRKGNSIRPQLNYYNLNRNVISSKIGHNISNASGINLITIPANPSATGLVNGLISTGGGGPSSSTGVSSVYYFN</sequence>
<dbReference type="STRING" id="151549.A0A4C1T7W2"/>
<organism evidence="2 3">
    <name type="scientific">Eumeta variegata</name>
    <name type="common">Bagworm moth</name>
    <name type="synonym">Eumeta japonica</name>
    <dbReference type="NCBI Taxonomy" id="151549"/>
    <lineage>
        <taxon>Eukaryota</taxon>
        <taxon>Metazoa</taxon>
        <taxon>Ecdysozoa</taxon>
        <taxon>Arthropoda</taxon>
        <taxon>Hexapoda</taxon>
        <taxon>Insecta</taxon>
        <taxon>Pterygota</taxon>
        <taxon>Neoptera</taxon>
        <taxon>Endopterygota</taxon>
        <taxon>Lepidoptera</taxon>
        <taxon>Glossata</taxon>
        <taxon>Ditrysia</taxon>
        <taxon>Tineoidea</taxon>
        <taxon>Psychidae</taxon>
        <taxon>Oiketicinae</taxon>
        <taxon>Eumeta</taxon>
    </lineage>
</organism>
<evidence type="ECO:0000256" key="1">
    <source>
        <dbReference type="SAM" id="MobiDB-lite"/>
    </source>
</evidence>
<dbReference type="Proteomes" id="UP000299102">
    <property type="component" value="Unassembled WGS sequence"/>
</dbReference>
<evidence type="ECO:0000313" key="2">
    <source>
        <dbReference type="EMBL" id="GBP10224.1"/>
    </source>
</evidence>
<reference evidence="2 3" key="1">
    <citation type="journal article" date="2019" name="Commun. Biol.">
        <title>The bagworm genome reveals a unique fibroin gene that provides high tensile strength.</title>
        <authorList>
            <person name="Kono N."/>
            <person name="Nakamura H."/>
            <person name="Ohtoshi R."/>
            <person name="Tomita M."/>
            <person name="Numata K."/>
            <person name="Arakawa K."/>
        </authorList>
    </citation>
    <scope>NUCLEOTIDE SEQUENCE [LARGE SCALE GENOMIC DNA]</scope>
</reference>
<dbReference type="EMBL" id="BGZK01008889">
    <property type="protein sequence ID" value="GBP10224.1"/>
    <property type="molecule type" value="Genomic_DNA"/>
</dbReference>
<protein>
    <recommendedName>
        <fullName evidence="4">MADF domain-containing protein</fullName>
    </recommendedName>
</protein>
<gene>
    <name evidence="2" type="ORF">EVAR_101490_1</name>
</gene>
<feature type="region of interest" description="Disordered" evidence="1">
    <location>
        <begin position="90"/>
        <end position="155"/>
    </location>
</feature>
<dbReference type="AlphaFoldDB" id="A0A4C1T7W2"/>
<evidence type="ECO:0008006" key="4">
    <source>
        <dbReference type="Google" id="ProtNLM"/>
    </source>
</evidence>
<dbReference type="OrthoDB" id="7863539at2759"/>